<feature type="chain" id="PRO_5045756769" evidence="1">
    <location>
        <begin position="29"/>
        <end position="170"/>
    </location>
</feature>
<name>A0ABS4BJK8_9HYPH</name>
<protein>
    <submittedName>
        <fullName evidence="2">YbjN domain-containing protein</fullName>
    </submittedName>
</protein>
<feature type="signal peptide" evidence="1">
    <location>
        <begin position="1"/>
        <end position="28"/>
    </location>
</feature>
<comment type="caution">
    <text evidence="2">The sequence shown here is derived from an EMBL/GenBank/DDBJ whole genome shotgun (WGS) entry which is preliminary data.</text>
</comment>
<proteinExistence type="predicted"/>
<reference evidence="2 3" key="1">
    <citation type="submission" date="2021-04" db="EMBL/GenBank/DDBJ databases">
        <title>Whole genome sequence of Jiella sp. KSK16Y-1.</title>
        <authorList>
            <person name="Tuo L."/>
        </authorList>
    </citation>
    <scope>NUCLEOTIDE SEQUENCE [LARGE SCALE GENOMIC DNA]</scope>
    <source>
        <strain evidence="2 3">KSK16Y-1</strain>
    </source>
</reference>
<dbReference type="RefSeq" id="WP_209595438.1">
    <property type="nucleotide sequence ID" value="NZ_JAGJCF010000011.1"/>
</dbReference>
<dbReference type="EMBL" id="JAGJCF010000011">
    <property type="protein sequence ID" value="MBP0616953.1"/>
    <property type="molecule type" value="Genomic_DNA"/>
</dbReference>
<sequence length="170" mass="18593">MLDHSARVLRASLITSVFLMALPASSAAATEARQDAQGIDRNDFAAILDMANGYGEAELTKTESGDPVITGDINGTAYQLFFLDCHANRDCRTLNFYAVWDGAGVPLELLNRWNAMGAFNKAYLTEGGMPVVELNDSTIDLTRGRLGDLFDRWTVTLAEFPREVLDKAAQ</sequence>
<gene>
    <name evidence="2" type="ORF">J6595_15305</name>
</gene>
<dbReference type="CDD" id="cd17511">
    <property type="entry name" value="YbjN_AmyR-like"/>
    <property type="match status" value="1"/>
</dbReference>
<dbReference type="Proteomes" id="UP000678276">
    <property type="component" value="Unassembled WGS sequence"/>
</dbReference>
<keyword evidence="3" id="KW-1185">Reference proteome</keyword>
<evidence type="ECO:0000313" key="3">
    <source>
        <dbReference type="Proteomes" id="UP000678276"/>
    </source>
</evidence>
<keyword evidence="1" id="KW-0732">Signal</keyword>
<accession>A0ABS4BJK8</accession>
<evidence type="ECO:0000256" key="1">
    <source>
        <dbReference type="SAM" id="SignalP"/>
    </source>
</evidence>
<organism evidence="2 3">
    <name type="scientific">Jiella mangrovi</name>
    <dbReference type="NCBI Taxonomy" id="2821407"/>
    <lineage>
        <taxon>Bacteria</taxon>
        <taxon>Pseudomonadati</taxon>
        <taxon>Pseudomonadota</taxon>
        <taxon>Alphaproteobacteria</taxon>
        <taxon>Hyphomicrobiales</taxon>
        <taxon>Aurantimonadaceae</taxon>
        <taxon>Jiella</taxon>
    </lineage>
</organism>
<dbReference type="InterPro" id="IPR019660">
    <property type="entry name" value="Put_sensory_transdc_reg_YbjN"/>
</dbReference>
<dbReference type="Pfam" id="PF10722">
    <property type="entry name" value="YbjN"/>
    <property type="match status" value="1"/>
</dbReference>
<evidence type="ECO:0000313" key="2">
    <source>
        <dbReference type="EMBL" id="MBP0616953.1"/>
    </source>
</evidence>